<proteinExistence type="predicted"/>
<dbReference type="OrthoDB" id="6712302at2759"/>
<dbReference type="AlphaFoldDB" id="A0A834I3T1"/>
<organism evidence="2 3">
    <name type="scientific">Rhynchophorus ferrugineus</name>
    <name type="common">Red palm weevil</name>
    <name type="synonym">Curculio ferrugineus</name>
    <dbReference type="NCBI Taxonomy" id="354439"/>
    <lineage>
        <taxon>Eukaryota</taxon>
        <taxon>Metazoa</taxon>
        <taxon>Ecdysozoa</taxon>
        <taxon>Arthropoda</taxon>
        <taxon>Hexapoda</taxon>
        <taxon>Insecta</taxon>
        <taxon>Pterygota</taxon>
        <taxon>Neoptera</taxon>
        <taxon>Endopterygota</taxon>
        <taxon>Coleoptera</taxon>
        <taxon>Polyphaga</taxon>
        <taxon>Cucujiformia</taxon>
        <taxon>Curculionidae</taxon>
        <taxon>Dryophthorinae</taxon>
        <taxon>Rhynchophorus</taxon>
    </lineage>
</organism>
<comment type="caution">
    <text evidence="2">The sequence shown here is derived from an EMBL/GenBank/DDBJ whole genome shotgun (WGS) entry which is preliminary data.</text>
</comment>
<dbReference type="EMBL" id="JAACXV010013969">
    <property type="protein sequence ID" value="KAF7271388.1"/>
    <property type="molecule type" value="Genomic_DNA"/>
</dbReference>
<reference evidence="2" key="1">
    <citation type="submission" date="2020-08" db="EMBL/GenBank/DDBJ databases">
        <title>Genome sequencing and assembly of the red palm weevil Rhynchophorus ferrugineus.</title>
        <authorList>
            <person name="Dias G.B."/>
            <person name="Bergman C.M."/>
            <person name="Manee M."/>
        </authorList>
    </citation>
    <scope>NUCLEOTIDE SEQUENCE</scope>
    <source>
        <strain evidence="2">AA-2017</strain>
        <tissue evidence="2">Whole larva</tissue>
    </source>
</reference>
<keyword evidence="3" id="KW-1185">Reference proteome</keyword>
<name>A0A834I3T1_RHYFE</name>
<feature type="compositionally biased region" description="Basic and acidic residues" evidence="1">
    <location>
        <begin position="280"/>
        <end position="290"/>
    </location>
</feature>
<evidence type="ECO:0000313" key="3">
    <source>
        <dbReference type="Proteomes" id="UP000625711"/>
    </source>
</evidence>
<protein>
    <submittedName>
        <fullName evidence="2">Uncharacterized protein</fullName>
    </submittedName>
</protein>
<evidence type="ECO:0000313" key="2">
    <source>
        <dbReference type="EMBL" id="KAF7271388.1"/>
    </source>
</evidence>
<accession>A0A834I3T1</accession>
<evidence type="ECO:0000256" key="1">
    <source>
        <dbReference type="SAM" id="MobiDB-lite"/>
    </source>
</evidence>
<feature type="region of interest" description="Disordered" evidence="1">
    <location>
        <begin position="278"/>
        <end position="309"/>
    </location>
</feature>
<sequence>MRREFYLCDAPRWPATETGSSSIIAEADVTETRNRPTVRPHWPATRIARPPHGRLRDRVPFKPCTATIALLIACTNARRRFYLTCNCEGTRGGGWWSCGPEIERSISIRWRIKIVSAERQRPCPPQWKCLVGLKPRTDMKCTAIKLTNRKEYQAKSTGDYLKSDINDVYTTKGYHGYSYKLTRIKPTSPKNPTNSQLSITTLTIPEDLSPKPENQLKRWTQKTPRLTKGKDAKTTKNIFDEDYSISYRIDDLLDTSNEEEKNVDEYFVSSDIEELMLKSSRSDESDDRSIRVKMKKKKDEGSKKSGKGKVKKTIRFSLSKAPSPETEQIIRVDVTSTVSYESSSESSRELSPLASCLKTKRFREGKDLDTETEDFIVKCRQLALTRKKK</sequence>
<gene>
    <name evidence="2" type="ORF">GWI33_015743</name>
</gene>
<dbReference type="Proteomes" id="UP000625711">
    <property type="component" value="Unassembled WGS sequence"/>
</dbReference>